<dbReference type="EMBL" id="PZPL01000001">
    <property type="protein sequence ID" value="PTL71920.1"/>
    <property type="molecule type" value="Genomic_DNA"/>
</dbReference>
<dbReference type="SUPFAM" id="SSF53850">
    <property type="entry name" value="Periplasmic binding protein-like II"/>
    <property type="match status" value="1"/>
</dbReference>
<dbReference type="PROSITE" id="PS51318">
    <property type="entry name" value="TAT"/>
    <property type="match status" value="1"/>
</dbReference>
<comment type="caution">
    <text evidence="1">The sequence shown here is derived from an EMBL/GenBank/DDBJ whole genome shotgun (WGS) entry which is preliminary data.</text>
</comment>
<organism evidence="1 2">
    <name type="scientific">Rathayibacter caricis DSM 15933</name>
    <dbReference type="NCBI Taxonomy" id="1328867"/>
    <lineage>
        <taxon>Bacteria</taxon>
        <taxon>Bacillati</taxon>
        <taxon>Actinomycetota</taxon>
        <taxon>Actinomycetes</taxon>
        <taxon>Micrococcales</taxon>
        <taxon>Microbacteriaceae</taxon>
        <taxon>Rathayibacter</taxon>
    </lineage>
</organism>
<protein>
    <submittedName>
        <fullName evidence="1">ABC transporter substrate-binding protein</fullName>
    </submittedName>
</protein>
<dbReference type="PANTHER" id="PTHR43649">
    <property type="entry name" value="ARABINOSE-BINDING PROTEIN-RELATED"/>
    <property type="match status" value="1"/>
</dbReference>
<dbReference type="InterPro" id="IPR006311">
    <property type="entry name" value="TAT_signal"/>
</dbReference>
<sequence>MTQTHIFQSSAFSRRGFLGVAGGAAALATLAACSSGGGGSSSGALKFWDMPWGPAEYSTAAQKLTEAYKPSSSLPAAEYQVIQWSNFSQTFSSAIASKTGPAVSTGGGFQAFQFAEQGAIAYADDLLEKFKADGTYDDFLPGTVESLKTPEGYAAIPSALDMRVWWYNKRIFDENGLTVPTTWDEYFTVARALKAKGLFAFGSGAGANNNIGLHSMLVMMINNGGGLYNPDGELDVVNERNIEAMEFVRQLAQEGIIDPASPSYSTDNLTAQWANGTIAMGINTPGLNATLGDTNADVFVAEPMASPSGEQGTLQFVNNLMMYKNTPSQEGSEEFLTYWIKNMTPLFQQNLQSNLPILKSLTALPEFQADTEKTKIINTWQPVAKTYAARSSFVDARLASIDGGQGLRAFAQTMLAGQTDPKVALEALGTSLGEL</sequence>
<dbReference type="RefSeq" id="WP_107573730.1">
    <property type="nucleotide sequence ID" value="NZ_PZPL01000001.1"/>
</dbReference>
<dbReference type="AlphaFoldDB" id="A0A2T4UQW0"/>
<accession>A0A2T4UQW0</accession>
<dbReference type="InterPro" id="IPR006059">
    <property type="entry name" value="SBP"/>
</dbReference>
<dbReference type="Proteomes" id="UP000241085">
    <property type="component" value="Unassembled WGS sequence"/>
</dbReference>
<evidence type="ECO:0000313" key="1">
    <source>
        <dbReference type="EMBL" id="PTL71920.1"/>
    </source>
</evidence>
<dbReference type="InterPro" id="IPR050490">
    <property type="entry name" value="Bact_solute-bd_prot1"/>
</dbReference>
<name>A0A2T4UQW0_9MICO</name>
<proteinExistence type="predicted"/>
<reference evidence="1 2" key="1">
    <citation type="submission" date="2018-03" db="EMBL/GenBank/DDBJ databases">
        <title>Bacteriophage NCPPB3778 and a type I-E CRISPR drive the evolution of the US Biological Select Agent, Rathayibacter toxicus.</title>
        <authorList>
            <person name="Davis E.W.II."/>
            <person name="Tabima J.F."/>
            <person name="Weisberg A.J."/>
            <person name="Dantas Lopes L."/>
            <person name="Wiseman M.S."/>
            <person name="Wiseman M.S."/>
            <person name="Pupko T."/>
            <person name="Belcher M.S."/>
            <person name="Sechler A.J."/>
            <person name="Tancos M.A."/>
            <person name="Schroeder B.K."/>
            <person name="Murray T.D."/>
            <person name="Luster D.G."/>
            <person name="Schneider W.L."/>
            <person name="Rogers E."/>
            <person name="Andreote F.D."/>
            <person name="Grunwald N.J."/>
            <person name="Putnam M.L."/>
            <person name="Chang J.H."/>
        </authorList>
    </citation>
    <scope>NUCLEOTIDE SEQUENCE [LARGE SCALE GENOMIC DNA]</scope>
    <source>
        <strain evidence="1 2">DSM 15933</strain>
    </source>
</reference>
<keyword evidence="2" id="KW-1185">Reference proteome</keyword>
<dbReference type="PANTHER" id="PTHR43649:SF30">
    <property type="entry name" value="ABC TRANSPORTER SUBSTRATE-BINDING PROTEIN"/>
    <property type="match status" value="1"/>
</dbReference>
<evidence type="ECO:0000313" key="2">
    <source>
        <dbReference type="Proteomes" id="UP000241085"/>
    </source>
</evidence>
<dbReference type="Pfam" id="PF01547">
    <property type="entry name" value="SBP_bac_1"/>
    <property type="match status" value="1"/>
</dbReference>
<gene>
    <name evidence="1" type="ORF">C1I63_03075</name>
</gene>
<dbReference type="Gene3D" id="3.40.190.10">
    <property type="entry name" value="Periplasmic binding protein-like II"/>
    <property type="match status" value="2"/>
</dbReference>